<evidence type="ECO:0000313" key="5">
    <source>
        <dbReference type="EMBL" id="KAL1514009.1"/>
    </source>
</evidence>
<keyword evidence="3" id="KW-0486">Methionine biosynthesis</keyword>
<keyword evidence="2" id="KW-0378">Hydrolase</keyword>
<reference evidence="5 6" key="1">
    <citation type="submission" date="2024-05" db="EMBL/GenBank/DDBJ databases">
        <title>Genetic variation in Jamaican populations of the coffee berry borer (Hypothenemus hampei).</title>
        <authorList>
            <person name="Errbii M."/>
            <person name="Myrie A."/>
        </authorList>
    </citation>
    <scope>NUCLEOTIDE SEQUENCE [LARGE SCALE GENOMIC DNA]</scope>
    <source>
        <strain evidence="5">JA-Hopewell-2020-01-JO</strain>
        <tissue evidence="5">Whole body</tissue>
    </source>
</reference>
<dbReference type="InterPro" id="IPR023943">
    <property type="entry name" value="Enolase-ppase_E1"/>
</dbReference>
<dbReference type="PANTHER" id="PTHR20371">
    <property type="entry name" value="ENOLASE-PHOSPHATASE E1"/>
    <property type="match status" value="1"/>
</dbReference>
<accession>A0ABD1FAM6</accession>
<evidence type="ECO:0000256" key="4">
    <source>
        <dbReference type="SAM" id="MobiDB-lite"/>
    </source>
</evidence>
<feature type="compositionally biased region" description="Basic and acidic residues" evidence="4">
    <location>
        <begin position="452"/>
        <end position="474"/>
    </location>
</feature>
<dbReference type="SFLD" id="SFLDS00003">
    <property type="entry name" value="Haloacid_Dehalogenase"/>
    <property type="match status" value="1"/>
</dbReference>
<dbReference type="Gene3D" id="3.40.50.1000">
    <property type="entry name" value="HAD superfamily/HAD-like"/>
    <property type="match status" value="1"/>
</dbReference>
<dbReference type="Gene3D" id="1.10.720.60">
    <property type="match status" value="1"/>
</dbReference>
<keyword evidence="1" id="KW-0028">Amino-acid biosynthesis</keyword>
<feature type="compositionally biased region" description="Polar residues" evidence="4">
    <location>
        <begin position="350"/>
        <end position="365"/>
    </location>
</feature>
<feature type="compositionally biased region" description="Basic and acidic residues" evidence="4">
    <location>
        <begin position="428"/>
        <end position="440"/>
    </location>
</feature>
<dbReference type="AlphaFoldDB" id="A0ABD1FAM6"/>
<protein>
    <recommendedName>
        <fullName evidence="7">Enolase-phosphatase E1</fullName>
    </recommendedName>
</protein>
<dbReference type="Proteomes" id="UP001566132">
    <property type="component" value="Unassembled WGS sequence"/>
</dbReference>
<feature type="compositionally biased region" description="Basic and acidic residues" evidence="4">
    <location>
        <begin position="287"/>
        <end position="320"/>
    </location>
</feature>
<dbReference type="InterPro" id="IPR023214">
    <property type="entry name" value="HAD_sf"/>
</dbReference>
<gene>
    <name evidence="5" type="ORF">ABEB36_003338</name>
</gene>
<organism evidence="5 6">
    <name type="scientific">Hypothenemus hampei</name>
    <name type="common">Coffee berry borer</name>
    <dbReference type="NCBI Taxonomy" id="57062"/>
    <lineage>
        <taxon>Eukaryota</taxon>
        <taxon>Metazoa</taxon>
        <taxon>Ecdysozoa</taxon>
        <taxon>Arthropoda</taxon>
        <taxon>Hexapoda</taxon>
        <taxon>Insecta</taxon>
        <taxon>Pterygota</taxon>
        <taxon>Neoptera</taxon>
        <taxon>Endopterygota</taxon>
        <taxon>Coleoptera</taxon>
        <taxon>Polyphaga</taxon>
        <taxon>Cucujiformia</taxon>
        <taxon>Curculionidae</taxon>
        <taxon>Scolytinae</taxon>
        <taxon>Hypothenemus</taxon>
    </lineage>
</organism>
<feature type="compositionally biased region" description="Basic and acidic residues" evidence="4">
    <location>
        <begin position="261"/>
        <end position="276"/>
    </location>
</feature>
<feature type="compositionally biased region" description="Basic and acidic residues" evidence="4">
    <location>
        <begin position="372"/>
        <end position="421"/>
    </location>
</feature>
<dbReference type="GO" id="GO:0016787">
    <property type="term" value="F:hydrolase activity"/>
    <property type="evidence" value="ECO:0007669"/>
    <property type="project" value="UniProtKB-KW"/>
</dbReference>
<evidence type="ECO:0000313" key="6">
    <source>
        <dbReference type="Proteomes" id="UP001566132"/>
    </source>
</evidence>
<feature type="region of interest" description="Disordered" evidence="4">
    <location>
        <begin position="244"/>
        <end position="474"/>
    </location>
</feature>
<proteinExistence type="predicted"/>
<sequence length="498" mass="54603">MSAATEVETATFEKCSIILVDVLGTTTSLNFAKETLFPFVTKNAEEVLKSKWEEDSVKEAVKQLKEGEEEIDLDTAVNLIKELTESNSENPGLKTLQGIIYAKGYESGDLKAHVFNDVPVAFEAWAKTKKIAVYSTGSIESQKQLFTNSVEGDLSGHISKYFDQSVGVKTDSDSYKNIVEDLKVKPEEVLFLTDLIEEAKAAKAAGLFVAVITREGNPKLTDESKDFTVVSSFKEIVFENPAKRKNAEEAATNEEPPSKLPKTEETATIQEEKTTETVETEAMEVDNVSKDEKTDTKPVEEVKSEPVKSDENTENSKAELIETSVDAEPAVEQVKQNDNNESDKKEENEIGSTNQETIENKSSADSIEDTVDQAKPDDKDAKPTEVLEVSETVKEVEKPAEVSTTEEKSETKVEEEKENIKDLANAQEKGDEDVSTKKSNGEASVEVNGDPKTTEELNGKDVEDEKATSADDKIEEIQVKKAEASATSAETPAVSVEV</sequence>
<evidence type="ECO:0008006" key="7">
    <source>
        <dbReference type="Google" id="ProtNLM"/>
    </source>
</evidence>
<dbReference type="NCBIfam" id="TIGR01691">
    <property type="entry name" value="enolase-ppase"/>
    <property type="match status" value="1"/>
</dbReference>
<keyword evidence="6" id="KW-1185">Reference proteome</keyword>
<dbReference type="InterPro" id="IPR036412">
    <property type="entry name" value="HAD-like_sf"/>
</dbReference>
<dbReference type="PANTHER" id="PTHR20371:SF1">
    <property type="entry name" value="ENOLASE-PHOSPHATASE E1"/>
    <property type="match status" value="1"/>
</dbReference>
<dbReference type="SFLD" id="SFLDG01129">
    <property type="entry name" value="C1.5:_HAD__Beta-PGM__Phosphata"/>
    <property type="match status" value="1"/>
</dbReference>
<dbReference type="SFLD" id="SFLDG01133">
    <property type="entry name" value="C1.5.4:_Enolase-phosphatase_Li"/>
    <property type="match status" value="1"/>
</dbReference>
<evidence type="ECO:0000256" key="1">
    <source>
        <dbReference type="ARBA" id="ARBA00022605"/>
    </source>
</evidence>
<evidence type="ECO:0000256" key="2">
    <source>
        <dbReference type="ARBA" id="ARBA00022801"/>
    </source>
</evidence>
<name>A0ABD1FAM6_HYPHA</name>
<dbReference type="GO" id="GO:0009086">
    <property type="term" value="P:methionine biosynthetic process"/>
    <property type="evidence" value="ECO:0007669"/>
    <property type="project" value="UniProtKB-KW"/>
</dbReference>
<dbReference type="EMBL" id="JBDJPC010000002">
    <property type="protein sequence ID" value="KAL1514009.1"/>
    <property type="molecule type" value="Genomic_DNA"/>
</dbReference>
<dbReference type="Pfam" id="PF00702">
    <property type="entry name" value="Hydrolase"/>
    <property type="match status" value="1"/>
</dbReference>
<comment type="caution">
    <text evidence="5">The sequence shown here is derived from an EMBL/GenBank/DDBJ whole genome shotgun (WGS) entry which is preliminary data.</text>
</comment>
<dbReference type="SUPFAM" id="SSF56784">
    <property type="entry name" value="HAD-like"/>
    <property type="match status" value="1"/>
</dbReference>
<evidence type="ECO:0000256" key="3">
    <source>
        <dbReference type="ARBA" id="ARBA00023167"/>
    </source>
</evidence>